<gene>
    <name evidence="3" type="ORF">KTA_06590</name>
</gene>
<accession>A0A455SXS1</accession>
<reference evidence="3" key="1">
    <citation type="submission" date="2018-12" db="EMBL/GenBank/DDBJ databases">
        <title>Novel natural products biosynthetic potential of the class Ktedonobacteria.</title>
        <authorList>
            <person name="Zheng Y."/>
            <person name="Saitou A."/>
            <person name="Wang C.M."/>
            <person name="Toyoda A."/>
            <person name="Minakuchi Y."/>
            <person name="Sekiguchi Y."/>
            <person name="Ueda K."/>
            <person name="Takano H."/>
            <person name="Sakai Y."/>
            <person name="Yokota A."/>
            <person name="Yabe S."/>
        </authorList>
    </citation>
    <scope>NUCLEOTIDE SEQUENCE</scope>
    <source>
        <strain evidence="3">A3-2</strain>
    </source>
</reference>
<sequence length="281" mass="30227">MVHLPCLCYHKLAIAADIRLNGERRADIIGQSEAPMPQQRQTVTNRLADVIEVVQLGRKTGLLTVERGEGANLEEGAITFVNGQPVQARLGPHSGTEALRRLKLWGPCRFAFVPFTPPSSSPPPLLDGHATPGSLPALPQRQGTDPRLRRMSGPPSSGPLGPLPFSGTGTGPATAPGLGQATGQRATPSPPPRQTEPNPARWVPLPGSGSFSRAPSRVSLYDDALHRLEQLGFSRIHRRLYLLIDGNRTPAELARLMGRSEEEVLRLLADLERAGFVVSSP</sequence>
<dbReference type="EMBL" id="AP019377">
    <property type="protein sequence ID" value="BBH92460.1"/>
    <property type="molecule type" value="Genomic_DNA"/>
</dbReference>
<feature type="region of interest" description="Disordered" evidence="1">
    <location>
        <begin position="121"/>
        <end position="209"/>
    </location>
</feature>
<dbReference type="SUPFAM" id="SSF46785">
    <property type="entry name" value="Winged helix' DNA-binding domain"/>
    <property type="match status" value="1"/>
</dbReference>
<name>A0A455SXS1_9CHLR</name>
<protein>
    <recommendedName>
        <fullName evidence="2">PatA-like N-terminal domain-containing protein</fullName>
    </recommendedName>
</protein>
<proteinExistence type="predicted"/>
<dbReference type="InterPro" id="IPR025497">
    <property type="entry name" value="PatA-like_N"/>
</dbReference>
<organism evidence="3">
    <name type="scientific">Thermogemmatispora argillosa</name>
    <dbReference type="NCBI Taxonomy" id="2045280"/>
    <lineage>
        <taxon>Bacteria</taxon>
        <taxon>Bacillati</taxon>
        <taxon>Chloroflexota</taxon>
        <taxon>Ktedonobacteria</taxon>
        <taxon>Thermogemmatisporales</taxon>
        <taxon>Thermogemmatisporaceae</taxon>
        <taxon>Thermogemmatispora</taxon>
    </lineage>
</organism>
<dbReference type="Pfam" id="PF14332">
    <property type="entry name" value="DUF4388"/>
    <property type="match status" value="1"/>
</dbReference>
<dbReference type="InterPro" id="IPR036390">
    <property type="entry name" value="WH_DNA-bd_sf"/>
</dbReference>
<dbReference type="InterPro" id="IPR011991">
    <property type="entry name" value="ArsR-like_HTH"/>
</dbReference>
<evidence type="ECO:0000313" key="3">
    <source>
        <dbReference type="EMBL" id="BBH92460.1"/>
    </source>
</evidence>
<evidence type="ECO:0000256" key="1">
    <source>
        <dbReference type="SAM" id="MobiDB-lite"/>
    </source>
</evidence>
<feature type="domain" description="PatA-like N-terminal" evidence="2">
    <location>
        <begin position="47"/>
        <end position="119"/>
    </location>
</feature>
<feature type="compositionally biased region" description="Low complexity" evidence="1">
    <location>
        <begin position="152"/>
        <end position="184"/>
    </location>
</feature>
<dbReference type="CDD" id="cd00090">
    <property type="entry name" value="HTH_ARSR"/>
    <property type="match status" value="1"/>
</dbReference>
<dbReference type="AlphaFoldDB" id="A0A455SXS1"/>
<evidence type="ECO:0000259" key="2">
    <source>
        <dbReference type="Pfam" id="PF14332"/>
    </source>
</evidence>